<dbReference type="RefSeq" id="WP_285324284.1">
    <property type="nucleotide sequence ID" value="NZ_JARGCK010000012.1"/>
</dbReference>
<sequence length="40" mass="4747">MMQLSPFIKIDDVDEAVKFYKNAFGGEEKILNERMDDDYM</sequence>
<accession>A0AAW7AMH3</accession>
<comment type="caution">
    <text evidence="1">The sequence shown here is derived from an EMBL/GenBank/DDBJ whole genome shotgun (WGS) entry which is preliminary data.</text>
</comment>
<evidence type="ECO:0000313" key="2">
    <source>
        <dbReference type="Proteomes" id="UP001174037"/>
    </source>
</evidence>
<reference evidence="1" key="1">
    <citation type="journal article" date="2023" name="Int. J. Mol. Sci.">
        <title>Antibiotic Resistance/Susceptibility Profiles of Staphylococcus equorum Strains from Cheese, and Genome Analysis for Antibiotic Resistance Genes.</title>
        <authorList>
            <person name="Vazquez L."/>
            <person name="Srednik M.E."/>
            <person name="Rodriguez J."/>
            <person name="Florez A.B."/>
            <person name="Mayo B."/>
        </authorList>
    </citation>
    <scope>NUCLEOTIDE SEQUENCE</scope>
    <source>
        <strain evidence="1">5A3I</strain>
    </source>
</reference>
<gene>
    <name evidence="1" type="ORF">P1A27_12330</name>
</gene>
<evidence type="ECO:0000313" key="1">
    <source>
        <dbReference type="EMBL" id="MDK9866725.1"/>
    </source>
</evidence>
<name>A0AAW7AMH3_9STAP</name>
<dbReference type="Proteomes" id="UP001174037">
    <property type="component" value="Unassembled WGS sequence"/>
</dbReference>
<reference evidence="1" key="2">
    <citation type="submission" date="2023-03" db="EMBL/GenBank/DDBJ databases">
        <authorList>
            <person name="Vazquez L."/>
            <person name="Rodriguez J."/>
            <person name="Mayo B."/>
            <person name="Florez A.B."/>
        </authorList>
    </citation>
    <scope>NUCLEOTIDE SEQUENCE</scope>
    <source>
        <strain evidence="1">5A3I</strain>
    </source>
</reference>
<dbReference type="EMBL" id="JARGCK010000012">
    <property type="protein sequence ID" value="MDK9866725.1"/>
    <property type="molecule type" value="Genomic_DNA"/>
</dbReference>
<evidence type="ECO:0008006" key="3">
    <source>
        <dbReference type="Google" id="ProtNLM"/>
    </source>
</evidence>
<proteinExistence type="predicted"/>
<dbReference type="SUPFAM" id="SSF54593">
    <property type="entry name" value="Glyoxalase/Bleomycin resistance protein/Dihydroxybiphenyl dioxygenase"/>
    <property type="match status" value="1"/>
</dbReference>
<protein>
    <recommendedName>
        <fullName evidence="3">VOC family protein</fullName>
    </recommendedName>
</protein>
<dbReference type="AlphaFoldDB" id="A0AAW7AMH3"/>
<dbReference type="Gene3D" id="3.10.180.10">
    <property type="entry name" value="2,3-Dihydroxybiphenyl 1,2-Dioxygenase, domain 1"/>
    <property type="match status" value="1"/>
</dbReference>
<organism evidence="1 2">
    <name type="scientific">Staphylococcus equorum</name>
    <dbReference type="NCBI Taxonomy" id="246432"/>
    <lineage>
        <taxon>Bacteria</taxon>
        <taxon>Bacillati</taxon>
        <taxon>Bacillota</taxon>
        <taxon>Bacilli</taxon>
        <taxon>Bacillales</taxon>
        <taxon>Staphylococcaceae</taxon>
        <taxon>Staphylococcus</taxon>
    </lineage>
</organism>
<dbReference type="InterPro" id="IPR029068">
    <property type="entry name" value="Glyas_Bleomycin-R_OHBP_Dase"/>
</dbReference>